<dbReference type="AlphaFoldDB" id="A0A8S4BP64"/>
<dbReference type="Pfam" id="PF03372">
    <property type="entry name" value="Exo_endo_phos"/>
    <property type="match status" value="1"/>
</dbReference>
<dbReference type="PIRSF" id="PIRSF000988">
    <property type="entry name" value="DNase_I_euk"/>
    <property type="match status" value="1"/>
</dbReference>
<evidence type="ECO:0000256" key="4">
    <source>
        <dbReference type="ARBA" id="ARBA00022801"/>
    </source>
</evidence>
<reference evidence="8" key="1">
    <citation type="submission" date="2021-05" db="EMBL/GenBank/DDBJ databases">
        <authorList>
            <person name="Tigano A."/>
        </authorList>
    </citation>
    <scope>NUCLEOTIDE SEQUENCE</scope>
</reference>
<comment type="caution">
    <text evidence="8">The sequence shown here is derived from an EMBL/GenBank/DDBJ whole genome shotgun (WGS) entry which is preliminary data.</text>
</comment>
<evidence type="ECO:0000256" key="2">
    <source>
        <dbReference type="ARBA" id="ARBA00022722"/>
    </source>
</evidence>
<keyword evidence="4 5" id="KW-0378">Hydrolase</keyword>
<dbReference type="OrthoDB" id="10061407at2759"/>
<proteinExistence type="inferred from homology"/>
<feature type="domain" description="Endonuclease/exonuclease/phosphatase" evidence="7">
    <location>
        <begin position="22"/>
        <end position="268"/>
    </location>
</feature>
<feature type="active site" evidence="6">
    <location>
        <position position="150"/>
    </location>
</feature>
<sequence length="282" mass="32503">MSASAVSLQAKVLCSVTMKIAAFNVQNLGPKKVKDDFVVGKLVKIMARYTVIVILEVQGKGNTVVKRLKKELNETQDHPYEVICSEGLGRNSHNEKYAFFYREDEVELIDQWQYEDEQEGDEDAFAREPFIVRFKCPKAAVEDLVLIPIHTKPDDSEKEIDELDDVVREVEEHWDTENIMILGDFNADGRYMSRRKLDRSHLRSECYHWVIDDDEDTTVSGSNDHTYDRIVVYGEALKDAIVANSGKPYNFEKALRLSNENALRISDHYPVEVKLKAKRRRS</sequence>
<dbReference type="InterPro" id="IPR016202">
    <property type="entry name" value="DNase_I"/>
</dbReference>
<dbReference type="CDD" id="cd10282">
    <property type="entry name" value="DNase1"/>
    <property type="match status" value="1"/>
</dbReference>
<dbReference type="EMBL" id="CAJRST010033334">
    <property type="protein sequence ID" value="CAG5977953.1"/>
    <property type="molecule type" value="Genomic_DNA"/>
</dbReference>
<organism evidence="8 9">
    <name type="scientific">Menidia menidia</name>
    <name type="common">Atlantic silverside</name>
    <dbReference type="NCBI Taxonomy" id="238744"/>
    <lineage>
        <taxon>Eukaryota</taxon>
        <taxon>Metazoa</taxon>
        <taxon>Chordata</taxon>
        <taxon>Craniata</taxon>
        <taxon>Vertebrata</taxon>
        <taxon>Euteleostomi</taxon>
        <taxon>Actinopterygii</taxon>
        <taxon>Neopterygii</taxon>
        <taxon>Teleostei</taxon>
        <taxon>Neoteleostei</taxon>
        <taxon>Acanthomorphata</taxon>
        <taxon>Ovalentaria</taxon>
        <taxon>Atherinomorphae</taxon>
        <taxon>Atheriniformes</taxon>
        <taxon>Atherinopsidae</taxon>
        <taxon>Menidiinae</taxon>
        <taxon>Menidia</taxon>
    </lineage>
</organism>
<dbReference type="PANTHER" id="PTHR11371:SF26">
    <property type="entry name" value="DEOXYRIBONUCLEASE"/>
    <property type="match status" value="1"/>
</dbReference>
<dbReference type="GO" id="GO:0003677">
    <property type="term" value="F:DNA binding"/>
    <property type="evidence" value="ECO:0007669"/>
    <property type="project" value="TreeGrafter"/>
</dbReference>
<keyword evidence="9" id="KW-1185">Reference proteome</keyword>
<dbReference type="InterPro" id="IPR036691">
    <property type="entry name" value="Endo/exonu/phosph_ase_sf"/>
</dbReference>
<gene>
    <name evidence="8" type="ORF">MMEN_LOCUS15943</name>
</gene>
<evidence type="ECO:0000256" key="5">
    <source>
        <dbReference type="PIRNR" id="PIRNR000988"/>
    </source>
</evidence>
<protein>
    <recommendedName>
        <fullName evidence="5">Deoxyribonuclease</fullName>
    </recommendedName>
</protein>
<feature type="active site" evidence="6">
    <location>
        <position position="95"/>
    </location>
</feature>
<evidence type="ECO:0000313" key="8">
    <source>
        <dbReference type="EMBL" id="CAG5977953.1"/>
    </source>
</evidence>
<dbReference type="SMART" id="SM00476">
    <property type="entry name" value="DNaseIc"/>
    <property type="match status" value="1"/>
</dbReference>
<dbReference type="PRINTS" id="PR00130">
    <property type="entry name" value="DNASEI"/>
</dbReference>
<dbReference type="PANTHER" id="PTHR11371">
    <property type="entry name" value="DEOXYRIBONUCLEASE"/>
    <property type="match status" value="1"/>
</dbReference>
<comment type="similarity">
    <text evidence="1 5">Belongs to the DNase I family.</text>
</comment>
<name>A0A8S4BP64_9TELE</name>
<evidence type="ECO:0000256" key="1">
    <source>
        <dbReference type="ARBA" id="ARBA00007359"/>
    </source>
</evidence>
<evidence type="ECO:0000313" key="9">
    <source>
        <dbReference type="Proteomes" id="UP000677803"/>
    </source>
</evidence>
<dbReference type="SUPFAM" id="SSF56219">
    <property type="entry name" value="DNase I-like"/>
    <property type="match status" value="1"/>
</dbReference>
<dbReference type="GO" id="GO:0006308">
    <property type="term" value="P:DNA catabolic process"/>
    <property type="evidence" value="ECO:0007669"/>
    <property type="project" value="InterPro"/>
</dbReference>
<dbReference type="GO" id="GO:0004530">
    <property type="term" value="F:deoxyribonuclease I activity"/>
    <property type="evidence" value="ECO:0007669"/>
    <property type="project" value="TreeGrafter"/>
</dbReference>
<keyword evidence="3 5" id="KW-0255">Endonuclease</keyword>
<evidence type="ECO:0000259" key="7">
    <source>
        <dbReference type="Pfam" id="PF03372"/>
    </source>
</evidence>
<evidence type="ECO:0000256" key="6">
    <source>
        <dbReference type="PIRSR" id="PIRSR000988-1"/>
    </source>
</evidence>
<dbReference type="InterPro" id="IPR005135">
    <property type="entry name" value="Endo/exonuclease/phosphatase"/>
</dbReference>
<dbReference type="Gene3D" id="3.60.10.10">
    <property type="entry name" value="Endonuclease/exonuclease/phosphatase"/>
    <property type="match status" value="1"/>
</dbReference>
<dbReference type="GO" id="GO:0005634">
    <property type="term" value="C:nucleus"/>
    <property type="evidence" value="ECO:0007669"/>
    <property type="project" value="TreeGrafter"/>
</dbReference>
<dbReference type="Proteomes" id="UP000677803">
    <property type="component" value="Unassembled WGS sequence"/>
</dbReference>
<accession>A0A8S4BP64</accession>
<keyword evidence="2 5" id="KW-0540">Nuclease</keyword>
<evidence type="ECO:0000256" key="3">
    <source>
        <dbReference type="ARBA" id="ARBA00022759"/>
    </source>
</evidence>